<name>A0ABR3Y5S0_9PEZI</name>
<dbReference type="Proteomes" id="UP001586593">
    <property type="component" value="Unassembled WGS sequence"/>
</dbReference>
<comment type="caution">
    <text evidence="6">The sequence shown here is derived from an EMBL/GenBank/DDBJ whole genome shotgun (WGS) entry which is preliminary data.</text>
</comment>
<proteinExistence type="inferred from homology"/>
<evidence type="ECO:0000256" key="5">
    <source>
        <dbReference type="SAM" id="MobiDB-lite"/>
    </source>
</evidence>
<evidence type="ECO:0000256" key="2">
    <source>
        <dbReference type="ARBA" id="ARBA00022723"/>
    </source>
</evidence>
<feature type="region of interest" description="Disordered" evidence="5">
    <location>
        <begin position="129"/>
        <end position="156"/>
    </location>
</feature>
<evidence type="ECO:0000256" key="3">
    <source>
        <dbReference type="ARBA" id="ARBA00022833"/>
    </source>
</evidence>
<organism evidence="6 7">
    <name type="scientific">Phialemonium thermophilum</name>
    <dbReference type="NCBI Taxonomy" id="223376"/>
    <lineage>
        <taxon>Eukaryota</taxon>
        <taxon>Fungi</taxon>
        <taxon>Dikarya</taxon>
        <taxon>Ascomycota</taxon>
        <taxon>Pezizomycotina</taxon>
        <taxon>Sordariomycetes</taxon>
        <taxon>Sordariomycetidae</taxon>
        <taxon>Cephalothecales</taxon>
        <taxon>Cephalothecaceae</taxon>
        <taxon>Phialemonium</taxon>
    </lineage>
</organism>
<dbReference type="InterPro" id="IPR007175">
    <property type="entry name" value="Rpr2/Snm1/Rpp21"/>
</dbReference>
<keyword evidence="2" id="KW-0479">Metal-binding</keyword>
<dbReference type="PANTHER" id="PTHR14742:SF0">
    <property type="entry name" value="RIBONUCLEASE P PROTEIN SUBUNIT P21"/>
    <property type="match status" value="1"/>
</dbReference>
<dbReference type="PANTHER" id="PTHR14742">
    <property type="entry name" value="RIBONUCLEASE P SUBUNIT P21"/>
    <property type="match status" value="1"/>
</dbReference>
<dbReference type="EMBL" id="JAZHXJ010000007">
    <property type="protein sequence ID" value="KAL1883398.1"/>
    <property type="molecule type" value="Genomic_DNA"/>
</dbReference>
<dbReference type="Pfam" id="PF04032">
    <property type="entry name" value="Rpr2"/>
    <property type="match status" value="1"/>
</dbReference>
<sequence>MAKGKLGVSVQNRPLYSRLSFLHQAASYLALINSQELHEGDQRDFGPSDSSVPLQGLSRQLATDLRSVSLKTRIRLDPAVKQFLCKYCDSVLIEGVSCTTFVENKSRDARKPWADIMVRRCLTCEREKRYPVSSSRPKRKNLRKQPPEEGQVTGTK</sequence>
<reference evidence="6 7" key="1">
    <citation type="journal article" date="2024" name="Commun. Biol.">
        <title>Comparative genomic analysis of thermophilic fungi reveals convergent evolutionary adaptations and gene losses.</title>
        <authorList>
            <person name="Steindorff A.S."/>
            <person name="Aguilar-Pontes M.V."/>
            <person name="Robinson A.J."/>
            <person name="Andreopoulos B."/>
            <person name="LaButti K."/>
            <person name="Kuo A."/>
            <person name="Mondo S."/>
            <person name="Riley R."/>
            <person name="Otillar R."/>
            <person name="Haridas S."/>
            <person name="Lipzen A."/>
            <person name="Grimwood J."/>
            <person name="Schmutz J."/>
            <person name="Clum A."/>
            <person name="Reid I.D."/>
            <person name="Moisan M.C."/>
            <person name="Butler G."/>
            <person name="Nguyen T.T.M."/>
            <person name="Dewar K."/>
            <person name="Conant G."/>
            <person name="Drula E."/>
            <person name="Henrissat B."/>
            <person name="Hansel C."/>
            <person name="Singer S."/>
            <person name="Hutchinson M.I."/>
            <person name="de Vries R.P."/>
            <person name="Natvig D.O."/>
            <person name="Powell A.J."/>
            <person name="Tsang A."/>
            <person name="Grigoriev I.V."/>
        </authorList>
    </citation>
    <scope>NUCLEOTIDE SEQUENCE [LARGE SCALE GENOMIC DNA]</scope>
    <source>
        <strain evidence="6 7">ATCC 24622</strain>
    </source>
</reference>
<evidence type="ECO:0000256" key="4">
    <source>
        <dbReference type="ARBA" id="ARBA00038402"/>
    </source>
</evidence>
<keyword evidence="1" id="KW-0819">tRNA processing</keyword>
<evidence type="ECO:0000256" key="1">
    <source>
        <dbReference type="ARBA" id="ARBA00022694"/>
    </source>
</evidence>
<gene>
    <name evidence="6" type="ORF">VTK73DRAFT_8965</name>
</gene>
<evidence type="ECO:0000313" key="6">
    <source>
        <dbReference type="EMBL" id="KAL1883398.1"/>
    </source>
</evidence>
<keyword evidence="3" id="KW-0862">Zinc</keyword>
<evidence type="ECO:0000313" key="7">
    <source>
        <dbReference type="Proteomes" id="UP001586593"/>
    </source>
</evidence>
<protein>
    <submittedName>
        <fullName evidence="6">Uncharacterized protein</fullName>
    </submittedName>
</protein>
<comment type="similarity">
    <text evidence="4">Belongs to the eukaryotic/archaeal RNase P protein component 4 family.</text>
</comment>
<dbReference type="Gene3D" id="6.20.50.20">
    <property type="match status" value="1"/>
</dbReference>
<accession>A0ABR3Y5S0</accession>
<keyword evidence="7" id="KW-1185">Reference proteome</keyword>